<accession>A0A239MED1</accession>
<feature type="transmembrane region" description="Helical" evidence="4">
    <location>
        <begin position="97"/>
        <end position="117"/>
    </location>
</feature>
<protein>
    <submittedName>
        <fullName evidence="6">Histidine kinase-, DNA gyrase B-, and HSP90-like ATPase</fullName>
    </submittedName>
</protein>
<feature type="transmembrane region" description="Helical" evidence="4">
    <location>
        <begin position="47"/>
        <end position="67"/>
    </location>
</feature>
<dbReference type="InterPro" id="IPR036890">
    <property type="entry name" value="HATPase_C_sf"/>
</dbReference>
<feature type="transmembrane region" description="Helical" evidence="4">
    <location>
        <begin position="386"/>
        <end position="408"/>
    </location>
</feature>
<keyword evidence="4" id="KW-0472">Membrane</keyword>
<feature type="transmembrane region" description="Helical" evidence="4">
    <location>
        <begin position="241"/>
        <end position="262"/>
    </location>
</feature>
<evidence type="ECO:0000256" key="4">
    <source>
        <dbReference type="SAM" id="Phobius"/>
    </source>
</evidence>
<dbReference type="InterPro" id="IPR050482">
    <property type="entry name" value="Sensor_HK_TwoCompSys"/>
</dbReference>
<feature type="domain" description="Histidine kinase/HSP90-like ATPase" evidence="5">
    <location>
        <begin position="561"/>
        <end position="656"/>
    </location>
</feature>
<feature type="transmembrane region" description="Helical" evidence="4">
    <location>
        <begin position="201"/>
        <end position="221"/>
    </location>
</feature>
<feature type="transmembrane region" description="Helical" evidence="4">
    <location>
        <begin position="269"/>
        <end position="291"/>
    </location>
</feature>
<proteinExistence type="predicted"/>
<dbReference type="PANTHER" id="PTHR24421:SF61">
    <property type="entry name" value="OXYGEN SENSOR HISTIDINE KINASE NREB"/>
    <property type="match status" value="1"/>
</dbReference>
<feature type="transmembrane region" description="Helical" evidence="4">
    <location>
        <begin position="428"/>
        <end position="449"/>
    </location>
</feature>
<keyword evidence="3" id="KW-0902">Two-component regulatory system</keyword>
<dbReference type="GO" id="GO:0000160">
    <property type="term" value="P:phosphorelay signal transduction system"/>
    <property type="evidence" value="ECO:0007669"/>
    <property type="project" value="UniProtKB-KW"/>
</dbReference>
<sequence>MIDAMTWRWWGFAAGFGGCLFLAVATSPVYAQVSPFIATRGAPEFHGRGWLLALAPIVVTVAGLCLLRWWPYLLLVAGLLGSPFVLGPLTTMAHPTLLSLAHACAYPLAVVGVLASAQGLLSNGSPGLGAALVGLAFGSRLFGSAIVGAGWLRGDLTRPAWHAGMIVAGFALLAPAVWRFRRGDPMAAGPPDTSPWHWRRLRLVIAAGLALSLVLPLSLLTTDRIAGLLDVSRSAVYRHPLVAVAVAGAITLAVGLCLAAATGLWSLSAAIAVATAQVAVATPLLLAYSALAFVGPLRWLGALTGAAIGAAAASSRWRIPAAATLAAAAATALFIAHAATTGQPAKLADQHSVVPGVLLLVLVTAAGTAVAGATAPVLAPRGAIPAVLGPLVGVLAAGGLQTVQVTYVRENGLPESSYLNPVSHLTTSAVLLLAAGAAIGGIGVAHHIAERWAERKRAELIRQEAAAAERDRLARPIHDGVLQVLALVQRQGPELGATGTQLATLAGEQEVALRTLLTGGAAVARPGVEADLRSALSALASTVVEVSAPAEPIVLPAHVVTELTAAVEAALDNVRRHAGPTARAWLLVEHEPDGVRVTVRDDGVGFEPERPSEAAEAGRLGVAQSMRGRIADLGGTTTIHSTPTEGTEVEFWVPLPK</sequence>
<dbReference type="CDD" id="cd16917">
    <property type="entry name" value="HATPase_UhpB-NarQ-NarX-like"/>
    <property type="match status" value="1"/>
</dbReference>
<dbReference type="EMBL" id="FZPH01000005">
    <property type="protein sequence ID" value="SNT41036.1"/>
    <property type="molecule type" value="Genomic_DNA"/>
</dbReference>
<feature type="transmembrane region" description="Helical" evidence="4">
    <location>
        <begin position="160"/>
        <end position="180"/>
    </location>
</feature>
<dbReference type="PANTHER" id="PTHR24421">
    <property type="entry name" value="NITRATE/NITRITE SENSOR PROTEIN NARX-RELATED"/>
    <property type="match status" value="1"/>
</dbReference>
<keyword evidence="2 6" id="KW-0418">Kinase</keyword>
<dbReference type="Pfam" id="PF02518">
    <property type="entry name" value="HATPase_c"/>
    <property type="match status" value="1"/>
</dbReference>
<dbReference type="AlphaFoldDB" id="A0A239MED1"/>
<reference evidence="6 7" key="1">
    <citation type="submission" date="2017-06" db="EMBL/GenBank/DDBJ databases">
        <authorList>
            <person name="Kim H.J."/>
            <person name="Triplett B.A."/>
        </authorList>
    </citation>
    <scope>NUCLEOTIDE SEQUENCE [LARGE SCALE GENOMIC DNA]</scope>
    <source>
        <strain evidence="6 7">CGMCC 4.5593</strain>
    </source>
</reference>
<dbReference type="GO" id="GO:0016301">
    <property type="term" value="F:kinase activity"/>
    <property type="evidence" value="ECO:0007669"/>
    <property type="project" value="UniProtKB-KW"/>
</dbReference>
<dbReference type="Proteomes" id="UP000198362">
    <property type="component" value="Unassembled WGS sequence"/>
</dbReference>
<evidence type="ECO:0000259" key="5">
    <source>
        <dbReference type="Pfam" id="PF02518"/>
    </source>
</evidence>
<dbReference type="Gene3D" id="3.30.565.10">
    <property type="entry name" value="Histidine kinase-like ATPase, C-terminal domain"/>
    <property type="match status" value="1"/>
</dbReference>
<feature type="transmembrane region" description="Helical" evidence="4">
    <location>
        <begin position="72"/>
        <end position="91"/>
    </location>
</feature>
<evidence type="ECO:0000256" key="3">
    <source>
        <dbReference type="ARBA" id="ARBA00023012"/>
    </source>
</evidence>
<feature type="transmembrane region" description="Helical" evidence="4">
    <location>
        <begin position="297"/>
        <end position="314"/>
    </location>
</feature>
<feature type="transmembrane region" description="Helical" evidence="4">
    <location>
        <begin position="321"/>
        <end position="340"/>
    </location>
</feature>
<evidence type="ECO:0000313" key="7">
    <source>
        <dbReference type="Proteomes" id="UP000198362"/>
    </source>
</evidence>
<evidence type="ECO:0000256" key="2">
    <source>
        <dbReference type="ARBA" id="ARBA00022777"/>
    </source>
</evidence>
<dbReference type="SUPFAM" id="SSF55874">
    <property type="entry name" value="ATPase domain of HSP90 chaperone/DNA topoisomerase II/histidine kinase"/>
    <property type="match status" value="1"/>
</dbReference>
<keyword evidence="4" id="KW-0812">Transmembrane</keyword>
<keyword evidence="4" id="KW-1133">Transmembrane helix</keyword>
<organism evidence="6 7">
    <name type="scientific">Asanoa hainanensis</name>
    <dbReference type="NCBI Taxonomy" id="560556"/>
    <lineage>
        <taxon>Bacteria</taxon>
        <taxon>Bacillati</taxon>
        <taxon>Actinomycetota</taxon>
        <taxon>Actinomycetes</taxon>
        <taxon>Micromonosporales</taxon>
        <taxon>Micromonosporaceae</taxon>
        <taxon>Asanoa</taxon>
    </lineage>
</organism>
<keyword evidence="7" id="KW-1185">Reference proteome</keyword>
<evidence type="ECO:0000256" key="1">
    <source>
        <dbReference type="ARBA" id="ARBA00022679"/>
    </source>
</evidence>
<name>A0A239MED1_9ACTN</name>
<feature type="transmembrane region" description="Helical" evidence="4">
    <location>
        <begin position="129"/>
        <end position="154"/>
    </location>
</feature>
<keyword evidence="1" id="KW-0808">Transferase</keyword>
<gene>
    <name evidence="6" type="ORF">SAMN05421812_105389</name>
</gene>
<evidence type="ECO:0000313" key="6">
    <source>
        <dbReference type="EMBL" id="SNT41036.1"/>
    </source>
</evidence>
<dbReference type="InterPro" id="IPR003594">
    <property type="entry name" value="HATPase_dom"/>
</dbReference>
<feature type="transmembrane region" description="Helical" evidence="4">
    <location>
        <begin position="352"/>
        <end position="379"/>
    </location>
</feature>